<evidence type="ECO:0000313" key="1">
    <source>
        <dbReference type="EMBL" id="KUP92597.1"/>
    </source>
</evidence>
<accession>A0A132BXQ3</accession>
<reference evidence="1 2" key="1">
    <citation type="submission" date="2015-12" db="EMBL/GenBank/DDBJ databases">
        <title>Genome sequence of the marine Rhodobacteraceae strain O3.65, Candidatus Tritonibacter horizontis.</title>
        <authorList>
            <person name="Poehlein A."/>
            <person name="Giebel H.A."/>
            <person name="Voget S."/>
            <person name="Brinkhoff T."/>
        </authorList>
    </citation>
    <scope>NUCLEOTIDE SEQUENCE [LARGE SCALE GENOMIC DNA]</scope>
    <source>
        <strain evidence="1 2">O3.65</strain>
    </source>
</reference>
<sequence length="82" mass="9212">MSTLDRLAAQLAEDTLKVQDALEEDRIYMEVAQVLGAASQSLEEAYLTEIRVRLAERTAREFLTTRLETAKAALEARAQTKE</sequence>
<dbReference type="EMBL" id="LPUY01000074">
    <property type="protein sequence ID" value="KUP92597.1"/>
    <property type="molecule type" value="Genomic_DNA"/>
</dbReference>
<evidence type="ECO:0000313" key="2">
    <source>
        <dbReference type="Proteomes" id="UP000068382"/>
    </source>
</evidence>
<proteinExistence type="predicted"/>
<comment type="caution">
    <text evidence="1">The sequence shown here is derived from an EMBL/GenBank/DDBJ whole genome shotgun (WGS) entry which is preliminary data.</text>
</comment>
<keyword evidence="2" id="KW-1185">Reference proteome</keyword>
<dbReference type="Proteomes" id="UP000068382">
    <property type="component" value="Unassembled WGS sequence"/>
</dbReference>
<dbReference type="OrthoDB" id="7876148at2"/>
<dbReference type="RefSeq" id="WP_068244191.1">
    <property type="nucleotide sequence ID" value="NZ_LPUY01000074.1"/>
</dbReference>
<dbReference type="PATRIC" id="fig|1768241.3.peg.2690"/>
<gene>
    <name evidence="1" type="ORF">TRIHO_25680</name>
</gene>
<name>A0A132BXQ3_9RHOB</name>
<dbReference type="AlphaFoldDB" id="A0A132BXQ3"/>
<organism evidence="1 2">
    <name type="scientific">Tritonibacter horizontis</name>
    <dbReference type="NCBI Taxonomy" id="1768241"/>
    <lineage>
        <taxon>Bacteria</taxon>
        <taxon>Pseudomonadati</taxon>
        <taxon>Pseudomonadota</taxon>
        <taxon>Alphaproteobacteria</taxon>
        <taxon>Rhodobacterales</taxon>
        <taxon>Paracoccaceae</taxon>
        <taxon>Tritonibacter</taxon>
    </lineage>
</organism>
<protein>
    <submittedName>
        <fullName evidence="1">Uncharacterized protein</fullName>
    </submittedName>
</protein>